<dbReference type="EMBL" id="QKKF02016774">
    <property type="protein sequence ID" value="RZF41378.1"/>
    <property type="molecule type" value="Genomic_DNA"/>
</dbReference>
<gene>
    <name evidence="2" type="ORF">LSTR_LSTR000092</name>
</gene>
<evidence type="ECO:0000256" key="1">
    <source>
        <dbReference type="SAM" id="MobiDB-lite"/>
    </source>
</evidence>
<evidence type="ECO:0000313" key="3">
    <source>
        <dbReference type="Proteomes" id="UP000291343"/>
    </source>
</evidence>
<organism evidence="2 3">
    <name type="scientific">Laodelphax striatellus</name>
    <name type="common">Small brown planthopper</name>
    <name type="synonym">Delphax striatella</name>
    <dbReference type="NCBI Taxonomy" id="195883"/>
    <lineage>
        <taxon>Eukaryota</taxon>
        <taxon>Metazoa</taxon>
        <taxon>Ecdysozoa</taxon>
        <taxon>Arthropoda</taxon>
        <taxon>Hexapoda</taxon>
        <taxon>Insecta</taxon>
        <taxon>Pterygota</taxon>
        <taxon>Neoptera</taxon>
        <taxon>Paraneoptera</taxon>
        <taxon>Hemiptera</taxon>
        <taxon>Auchenorrhyncha</taxon>
        <taxon>Fulgoroidea</taxon>
        <taxon>Delphacidae</taxon>
        <taxon>Criomorphinae</taxon>
        <taxon>Laodelphax</taxon>
    </lineage>
</organism>
<evidence type="ECO:0000313" key="2">
    <source>
        <dbReference type="EMBL" id="RZF41378.1"/>
    </source>
</evidence>
<accession>A0A482X7C1</accession>
<dbReference type="InParanoid" id="A0A482X7C1"/>
<comment type="caution">
    <text evidence="2">The sequence shown here is derived from an EMBL/GenBank/DDBJ whole genome shotgun (WGS) entry which is preliminary data.</text>
</comment>
<feature type="region of interest" description="Disordered" evidence="1">
    <location>
        <begin position="199"/>
        <end position="227"/>
    </location>
</feature>
<name>A0A482X7C1_LAOST</name>
<proteinExistence type="predicted"/>
<keyword evidence="3" id="KW-1185">Reference proteome</keyword>
<dbReference type="Proteomes" id="UP000291343">
    <property type="component" value="Unassembled WGS sequence"/>
</dbReference>
<protein>
    <submittedName>
        <fullName evidence="2">Uncharacterized protein</fullName>
    </submittedName>
</protein>
<reference evidence="2 3" key="1">
    <citation type="journal article" date="2017" name="Gigascience">
        <title>Genome sequence of the small brown planthopper, Laodelphax striatellus.</title>
        <authorList>
            <person name="Zhu J."/>
            <person name="Jiang F."/>
            <person name="Wang X."/>
            <person name="Yang P."/>
            <person name="Bao Y."/>
            <person name="Zhao W."/>
            <person name="Wang W."/>
            <person name="Lu H."/>
            <person name="Wang Q."/>
            <person name="Cui N."/>
            <person name="Li J."/>
            <person name="Chen X."/>
            <person name="Luo L."/>
            <person name="Yu J."/>
            <person name="Kang L."/>
            <person name="Cui F."/>
        </authorList>
    </citation>
    <scope>NUCLEOTIDE SEQUENCE [LARGE SCALE GENOMIC DNA]</scope>
    <source>
        <strain evidence="2">Lst14</strain>
    </source>
</reference>
<sequence length="316" mass="35575">MSNRFSDCTLGYNEDYFKSLSMAKIKVEPQSSQEYKSTWNRFSHTYSIDPDECNIVEIVKPRHLRTPEVIDIDLDLNDANLVLHNAHDNLNLDADNTLDVDFDLNVSSLVSHNAHDNLNLDDDNMLDVDLNLNDAKLVSHNAHDNLNLNDDNTLDIDLNLNYANLVSHNAHDNLNLNDDNTLDIGLNLNGASLVSHNAASSSNLTDQQTSEVSDTIPNNTEQPQPLQNESLEVVDLKDDESEIIVISTRRTNPLKSYSSKQLRRELNRTGNTVIDLTMDNSFNANSNSNRQLGPIFIDLTKNEYRKCSPEVIVIDD</sequence>
<dbReference type="AlphaFoldDB" id="A0A482X7C1"/>